<name>A0ABP9VZH2_9BACT</name>
<reference evidence="2 3" key="1">
    <citation type="submission" date="2024-02" db="EMBL/GenBank/DDBJ databases">
        <title>Rhodopirellula caenicola NBRC 110016.</title>
        <authorList>
            <person name="Ichikawa N."/>
            <person name="Katano-Makiyama Y."/>
            <person name="Hidaka K."/>
        </authorList>
    </citation>
    <scope>NUCLEOTIDE SEQUENCE [LARGE SCALE GENOMIC DNA]</scope>
    <source>
        <strain evidence="2 3">NBRC 110016</strain>
    </source>
</reference>
<evidence type="ECO:0000256" key="1">
    <source>
        <dbReference type="SAM" id="MobiDB-lite"/>
    </source>
</evidence>
<evidence type="ECO:0000313" key="3">
    <source>
        <dbReference type="Proteomes" id="UP001416858"/>
    </source>
</evidence>
<proteinExistence type="predicted"/>
<dbReference type="RefSeq" id="WP_345688509.1">
    <property type="nucleotide sequence ID" value="NZ_BAABRO010000024.1"/>
</dbReference>
<accession>A0ABP9VZH2</accession>
<dbReference type="Proteomes" id="UP001416858">
    <property type="component" value="Unassembled WGS sequence"/>
</dbReference>
<evidence type="ECO:0008006" key="4">
    <source>
        <dbReference type="Google" id="ProtNLM"/>
    </source>
</evidence>
<feature type="region of interest" description="Disordered" evidence="1">
    <location>
        <begin position="45"/>
        <end position="74"/>
    </location>
</feature>
<comment type="caution">
    <text evidence="2">The sequence shown here is derived from an EMBL/GenBank/DDBJ whole genome shotgun (WGS) entry which is preliminary data.</text>
</comment>
<dbReference type="EMBL" id="BAABRO010000024">
    <property type="protein sequence ID" value="GAA5510526.1"/>
    <property type="molecule type" value="Genomic_DNA"/>
</dbReference>
<protein>
    <recommendedName>
        <fullName evidence="4">Secreted protein</fullName>
    </recommendedName>
</protein>
<evidence type="ECO:0000313" key="2">
    <source>
        <dbReference type="EMBL" id="GAA5510526.1"/>
    </source>
</evidence>
<keyword evidence="3" id="KW-1185">Reference proteome</keyword>
<sequence length="74" mass="7811">MKTFAHLIMAMTLSAPLFCTLGCSDSNAPVNVVEGQSREDLDAQAGAISSEYERSAEEAASDGPTAEEKAMNRS</sequence>
<gene>
    <name evidence="2" type="ORF">Rcae01_06035</name>
</gene>
<organism evidence="2 3">
    <name type="scientific">Novipirellula caenicola</name>
    <dbReference type="NCBI Taxonomy" id="1536901"/>
    <lineage>
        <taxon>Bacteria</taxon>
        <taxon>Pseudomonadati</taxon>
        <taxon>Planctomycetota</taxon>
        <taxon>Planctomycetia</taxon>
        <taxon>Pirellulales</taxon>
        <taxon>Pirellulaceae</taxon>
        <taxon>Novipirellula</taxon>
    </lineage>
</organism>